<dbReference type="STRING" id="395495.Lcho_0622"/>
<dbReference type="eggNOG" id="COG1898">
    <property type="taxonomic scope" value="Bacteria"/>
</dbReference>
<evidence type="ECO:0000256" key="5">
    <source>
        <dbReference type="PIRSR" id="PIRSR600888-1"/>
    </source>
</evidence>
<gene>
    <name evidence="7" type="ordered locus">Lcho_0622</name>
</gene>
<dbReference type="GO" id="GO:0019305">
    <property type="term" value="P:dTDP-rhamnose biosynthetic process"/>
    <property type="evidence" value="ECO:0007669"/>
    <property type="project" value="UniProtKB-UniRule"/>
</dbReference>
<dbReference type="UniPathway" id="UPA00124"/>
<evidence type="ECO:0000256" key="2">
    <source>
        <dbReference type="ARBA" id="ARBA00001997"/>
    </source>
</evidence>
<dbReference type="CDD" id="cd00438">
    <property type="entry name" value="cupin_RmlC"/>
    <property type="match status" value="1"/>
</dbReference>
<dbReference type="KEGG" id="lch:Lcho_0622"/>
<keyword evidence="6 7" id="KW-0413">Isomerase</keyword>
<organism evidence="7 8">
    <name type="scientific">Leptothrix cholodnii (strain ATCC 51168 / LMG 8142 / SP-6)</name>
    <name type="common">Leptothrix discophora (strain SP-6)</name>
    <dbReference type="NCBI Taxonomy" id="395495"/>
    <lineage>
        <taxon>Bacteria</taxon>
        <taxon>Pseudomonadati</taxon>
        <taxon>Pseudomonadota</taxon>
        <taxon>Betaproteobacteria</taxon>
        <taxon>Burkholderiales</taxon>
        <taxon>Sphaerotilaceae</taxon>
        <taxon>Leptothrix</taxon>
    </lineage>
</organism>
<keyword evidence="8" id="KW-1185">Reference proteome</keyword>
<dbReference type="Pfam" id="PF00908">
    <property type="entry name" value="dTDP_sugar_isom"/>
    <property type="match status" value="1"/>
</dbReference>
<comment type="function">
    <text evidence="2 6">Catalyzes the epimerization of the C3' and C5'positions of dTDP-6-deoxy-D-xylo-4-hexulose, forming dTDP-6-deoxy-L-lyxo-4-hexulose.</text>
</comment>
<comment type="subunit">
    <text evidence="6">Homodimer.</text>
</comment>
<dbReference type="HOGENOM" id="CLU_090940_1_1_4"/>
<comment type="pathway">
    <text evidence="6">Carbohydrate biosynthesis; dTDP-L-rhamnose biosynthesis.</text>
</comment>
<dbReference type="GO" id="GO:0005829">
    <property type="term" value="C:cytosol"/>
    <property type="evidence" value="ECO:0007669"/>
    <property type="project" value="TreeGrafter"/>
</dbReference>
<dbReference type="AlphaFoldDB" id="B1XZQ1"/>
<feature type="active site" description="Proton donor" evidence="5">
    <location>
        <position position="132"/>
    </location>
</feature>
<comment type="similarity">
    <text evidence="6">Belongs to the dTDP-4-dehydrorhamnose 3,5-epimerase family.</text>
</comment>
<dbReference type="GO" id="GO:0008830">
    <property type="term" value="F:dTDP-4-dehydrorhamnose 3,5-epimerase activity"/>
    <property type="evidence" value="ECO:0007669"/>
    <property type="project" value="UniProtKB-UniRule"/>
</dbReference>
<dbReference type="NCBIfam" id="TIGR01221">
    <property type="entry name" value="rmlC"/>
    <property type="match status" value="1"/>
</dbReference>
<reference evidence="7 8" key="1">
    <citation type="submission" date="2008-03" db="EMBL/GenBank/DDBJ databases">
        <title>Complete sequence of Leptothrix cholodnii SP-6.</title>
        <authorList>
            <consortium name="US DOE Joint Genome Institute"/>
            <person name="Copeland A."/>
            <person name="Lucas S."/>
            <person name="Lapidus A."/>
            <person name="Glavina del Rio T."/>
            <person name="Dalin E."/>
            <person name="Tice H."/>
            <person name="Bruce D."/>
            <person name="Goodwin L."/>
            <person name="Pitluck S."/>
            <person name="Chertkov O."/>
            <person name="Brettin T."/>
            <person name="Detter J.C."/>
            <person name="Han C."/>
            <person name="Kuske C.R."/>
            <person name="Schmutz J."/>
            <person name="Larimer F."/>
            <person name="Land M."/>
            <person name="Hauser L."/>
            <person name="Kyrpides N."/>
            <person name="Lykidis A."/>
            <person name="Emerson D."/>
            <person name="Richardson P."/>
        </authorList>
    </citation>
    <scope>NUCLEOTIDE SEQUENCE [LARGE SCALE GENOMIC DNA]</scope>
    <source>
        <strain evidence="8">ATCC 51168 / LMG 8142 / SP-6</strain>
    </source>
</reference>
<evidence type="ECO:0000256" key="3">
    <source>
        <dbReference type="ARBA" id="ARBA00012098"/>
    </source>
</evidence>
<evidence type="ECO:0000256" key="6">
    <source>
        <dbReference type="RuleBase" id="RU364069"/>
    </source>
</evidence>
<evidence type="ECO:0000313" key="8">
    <source>
        <dbReference type="Proteomes" id="UP000001693"/>
    </source>
</evidence>
<dbReference type="Proteomes" id="UP000001693">
    <property type="component" value="Chromosome"/>
</dbReference>
<dbReference type="Gene3D" id="2.60.120.10">
    <property type="entry name" value="Jelly Rolls"/>
    <property type="match status" value="1"/>
</dbReference>
<dbReference type="PANTHER" id="PTHR21047">
    <property type="entry name" value="DTDP-6-DEOXY-D-GLUCOSE-3,5 EPIMERASE"/>
    <property type="match status" value="1"/>
</dbReference>
<dbReference type="EC" id="5.1.3.13" evidence="3 6"/>
<dbReference type="OrthoDB" id="9800680at2"/>
<dbReference type="InterPro" id="IPR014710">
    <property type="entry name" value="RmlC-like_jellyroll"/>
</dbReference>
<dbReference type="RefSeq" id="WP_012345659.1">
    <property type="nucleotide sequence ID" value="NC_010524.1"/>
</dbReference>
<dbReference type="SUPFAM" id="SSF51182">
    <property type="entry name" value="RmlC-like cupins"/>
    <property type="match status" value="1"/>
</dbReference>
<comment type="catalytic activity">
    <reaction evidence="1 6">
        <text>dTDP-4-dehydro-6-deoxy-alpha-D-glucose = dTDP-4-dehydro-beta-L-rhamnose</text>
        <dbReference type="Rhea" id="RHEA:16969"/>
        <dbReference type="ChEBI" id="CHEBI:57649"/>
        <dbReference type="ChEBI" id="CHEBI:62830"/>
        <dbReference type="EC" id="5.1.3.13"/>
    </reaction>
</comment>
<feature type="active site" description="Proton acceptor" evidence="5">
    <location>
        <position position="62"/>
    </location>
</feature>
<name>B1XZQ1_LEPCP</name>
<evidence type="ECO:0000313" key="7">
    <source>
        <dbReference type="EMBL" id="ACB32897.1"/>
    </source>
</evidence>
<proteinExistence type="inferred from homology"/>
<sequence>MNIIRTDIADVLIIEPKVFGDARGFFMESWNQSRFDAAVGSPVRFVQDNHSRSARGVLRGLHYQLPPHAQGKLVRVTRGVVFDVAVDLRRSSPTLGRWICTELSADNHRELWIPPGFAHGFMVLSDSADFLYKTTDYHAPDCEAAVRWDDPELAIAWPALDTPPLLSAKDQQAPGWREARLFD</sequence>
<dbReference type="GO" id="GO:0000271">
    <property type="term" value="P:polysaccharide biosynthetic process"/>
    <property type="evidence" value="ECO:0007669"/>
    <property type="project" value="TreeGrafter"/>
</dbReference>
<accession>B1XZQ1</accession>
<dbReference type="EMBL" id="CP001013">
    <property type="protein sequence ID" value="ACB32897.1"/>
    <property type="molecule type" value="Genomic_DNA"/>
</dbReference>
<dbReference type="InterPro" id="IPR011051">
    <property type="entry name" value="RmlC_Cupin_sf"/>
</dbReference>
<evidence type="ECO:0000256" key="1">
    <source>
        <dbReference type="ARBA" id="ARBA00001298"/>
    </source>
</evidence>
<protein>
    <recommendedName>
        <fullName evidence="4 6">dTDP-4-dehydrorhamnose 3,5-epimerase</fullName>
        <ecNumber evidence="3 6">5.1.3.13</ecNumber>
    </recommendedName>
    <alternativeName>
        <fullName evidence="6">Thymidine diphospho-4-keto-rhamnose 3,5-epimerase</fullName>
    </alternativeName>
</protein>
<dbReference type="InterPro" id="IPR000888">
    <property type="entry name" value="RmlC-like"/>
</dbReference>
<dbReference type="PANTHER" id="PTHR21047:SF2">
    <property type="entry name" value="THYMIDINE DIPHOSPHO-4-KETO-RHAMNOSE 3,5-EPIMERASE"/>
    <property type="match status" value="1"/>
</dbReference>
<evidence type="ECO:0000256" key="4">
    <source>
        <dbReference type="ARBA" id="ARBA00019595"/>
    </source>
</evidence>